<evidence type="ECO:0000313" key="1">
    <source>
        <dbReference type="EMBL" id="KAK8947907.1"/>
    </source>
</evidence>
<dbReference type="EMBL" id="JBBWWR010000016">
    <property type="protein sequence ID" value="KAK8947907.1"/>
    <property type="molecule type" value="Genomic_DNA"/>
</dbReference>
<keyword evidence="2" id="KW-1185">Reference proteome</keyword>
<reference evidence="1 2" key="1">
    <citation type="journal article" date="2022" name="Nat. Plants">
        <title>Genomes of leafy and leafless Platanthera orchids illuminate the evolution of mycoheterotrophy.</title>
        <authorList>
            <person name="Li M.H."/>
            <person name="Liu K.W."/>
            <person name="Li Z."/>
            <person name="Lu H.C."/>
            <person name="Ye Q.L."/>
            <person name="Zhang D."/>
            <person name="Wang J.Y."/>
            <person name="Li Y.F."/>
            <person name="Zhong Z.M."/>
            <person name="Liu X."/>
            <person name="Yu X."/>
            <person name="Liu D.K."/>
            <person name="Tu X.D."/>
            <person name="Liu B."/>
            <person name="Hao Y."/>
            <person name="Liao X.Y."/>
            <person name="Jiang Y.T."/>
            <person name="Sun W.H."/>
            <person name="Chen J."/>
            <person name="Chen Y.Q."/>
            <person name="Ai Y."/>
            <person name="Zhai J.W."/>
            <person name="Wu S.S."/>
            <person name="Zhou Z."/>
            <person name="Hsiao Y.Y."/>
            <person name="Wu W.L."/>
            <person name="Chen Y.Y."/>
            <person name="Lin Y.F."/>
            <person name="Hsu J.L."/>
            <person name="Li C.Y."/>
            <person name="Wang Z.W."/>
            <person name="Zhao X."/>
            <person name="Zhong W.Y."/>
            <person name="Ma X.K."/>
            <person name="Ma L."/>
            <person name="Huang J."/>
            <person name="Chen G.Z."/>
            <person name="Huang M.Z."/>
            <person name="Huang L."/>
            <person name="Peng D.H."/>
            <person name="Luo Y.B."/>
            <person name="Zou S.Q."/>
            <person name="Chen S.P."/>
            <person name="Lan S."/>
            <person name="Tsai W.C."/>
            <person name="Van de Peer Y."/>
            <person name="Liu Z.J."/>
        </authorList>
    </citation>
    <scope>NUCLEOTIDE SEQUENCE [LARGE SCALE GENOMIC DNA]</scope>
    <source>
        <strain evidence="1">Lor288</strain>
    </source>
</reference>
<name>A0ABR2LQV8_9ASPA</name>
<comment type="caution">
    <text evidence="1">The sequence shown here is derived from an EMBL/GenBank/DDBJ whole genome shotgun (WGS) entry which is preliminary data.</text>
</comment>
<proteinExistence type="predicted"/>
<gene>
    <name evidence="1" type="primary">TUBB1</name>
    <name evidence="1" type="ORF">KSP40_PGU003982</name>
</gene>
<dbReference type="Proteomes" id="UP001412067">
    <property type="component" value="Unassembled WGS sequence"/>
</dbReference>
<organism evidence="1 2">
    <name type="scientific">Platanthera guangdongensis</name>
    <dbReference type="NCBI Taxonomy" id="2320717"/>
    <lineage>
        <taxon>Eukaryota</taxon>
        <taxon>Viridiplantae</taxon>
        <taxon>Streptophyta</taxon>
        <taxon>Embryophyta</taxon>
        <taxon>Tracheophyta</taxon>
        <taxon>Spermatophyta</taxon>
        <taxon>Magnoliopsida</taxon>
        <taxon>Liliopsida</taxon>
        <taxon>Asparagales</taxon>
        <taxon>Orchidaceae</taxon>
        <taxon>Orchidoideae</taxon>
        <taxon>Orchideae</taxon>
        <taxon>Orchidinae</taxon>
        <taxon>Platanthera</taxon>
    </lineage>
</organism>
<protein>
    <submittedName>
        <fullName evidence="1">Tubulin beta-1 chain</fullName>
    </submittedName>
</protein>
<evidence type="ECO:0000313" key="2">
    <source>
        <dbReference type="Proteomes" id="UP001412067"/>
    </source>
</evidence>
<sequence length="157" mass="17857">MIFHYNLVESAPVLHGALHRSRLTLLLEPYNATLSVHQLVENTAECMHARAPHRVSYQYIIPVRQYRELNTKEALSARQPQTIKGGLLVEKGLYALIQSVKMISNAFKGISHCAEGIQINTESRKDQPTVYHLKCLTEHRLECWPLSTVHPDGQYQG</sequence>
<accession>A0ABR2LQV8</accession>